<feature type="chain" id="PRO_5001702922" description="Mid2 domain-containing protein" evidence="3">
    <location>
        <begin position="20"/>
        <end position="464"/>
    </location>
</feature>
<keyword evidence="2" id="KW-1133">Transmembrane helix</keyword>
<evidence type="ECO:0008006" key="6">
    <source>
        <dbReference type="Google" id="ProtNLM"/>
    </source>
</evidence>
<feature type="region of interest" description="Disordered" evidence="1">
    <location>
        <begin position="280"/>
        <end position="331"/>
    </location>
</feature>
<feature type="compositionally biased region" description="Basic and acidic residues" evidence="1">
    <location>
        <begin position="455"/>
        <end position="464"/>
    </location>
</feature>
<dbReference type="HOGENOM" id="CLU_645542_0_0_1"/>
<feature type="region of interest" description="Disordered" evidence="1">
    <location>
        <begin position="170"/>
        <end position="228"/>
    </location>
</feature>
<dbReference type="GeneID" id="40751281"/>
<keyword evidence="2" id="KW-0472">Membrane</keyword>
<protein>
    <recommendedName>
        <fullName evidence="6">Mid2 domain-containing protein</fullName>
    </recommendedName>
</protein>
<dbReference type="STRING" id="1043002.A0A074Y1G5"/>
<evidence type="ECO:0000256" key="1">
    <source>
        <dbReference type="SAM" id="MobiDB-lite"/>
    </source>
</evidence>
<keyword evidence="2" id="KW-0812">Transmembrane</keyword>
<dbReference type="OrthoDB" id="5430065at2759"/>
<keyword evidence="5" id="KW-1185">Reference proteome</keyword>
<keyword evidence="3" id="KW-0732">Signal</keyword>
<feature type="compositionally biased region" description="Polar residues" evidence="1">
    <location>
        <begin position="296"/>
        <end position="307"/>
    </location>
</feature>
<feature type="compositionally biased region" description="Low complexity" evidence="1">
    <location>
        <begin position="385"/>
        <end position="397"/>
    </location>
</feature>
<feature type="compositionally biased region" description="Polar residues" evidence="1">
    <location>
        <begin position="410"/>
        <end position="437"/>
    </location>
</feature>
<reference evidence="4 5" key="1">
    <citation type="journal article" date="2014" name="BMC Genomics">
        <title>Genome sequencing of four Aureobasidium pullulans varieties: biotechnological potential, stress tolerance, and description of new species.</title>
        <authorList>
            <person name="Gostin Ar C."/>
            <person name="Ohm R.A."/>
            <person name="Kogej T."/>
            <person name="Sonjak S."/>
            <person name="Turk M."/>
            <person name="Zajc J."/>
            <person name="Zalar P."/>
            <person name="Grube M."/>
            <person name="Sun H."/>
            <person name="Han J."/>
            <person name="Sharma A."/>
            <person name="Chiniquy J."/>
            <person name="Ngan C.Y."/>
            <person name="Lipzen A."/>
            <person name="Barry K."/>
            <person name="Grigoriev I.V."/>
            <person name="Gunde-Cimerman N."/>
        </authorList>
    </citation>
    <scope>NUCLEOTIDE SEQUENCE [LARGE SCALE GENOMIC DNA]</scope>
    <source>
        <strain evidence="4 5">EXF-150</strain>
    </source>
</reference>
<evidence type="ECO:0000256" key="3">
    <source>
        <dbReference type="SAM" id="SignalP"/>
    </source>
</evidence>
<organism evidence="4 5">
    <name type="scientific">Aureobasidium pullulans EXF-150</name>
    <dbReference type="NCBI Taxonomy" id="1043002"/>
    <lineage>
        <taxon>Eukaryota</taxon>
        <taxon>Fungi</taxon>
        <taxon>Dikarya</taxon>
        <taxon>Ascomycota</taxon>
        <taxon>Pezizomycotina</taxon>
        <taxon>Dothideomycetes</taxon>
        <taxon>Dothideomycetidae</taxon>
        <taxon>Dothideales</taxon>
        <taxon>Saccotheciaceae</taxon>
        <taxon>Aureobasidium</taxon>
    </lineage>
</organism>
<evidence type="ECO:0000313" key="5">
    <source>
        <dbReference type="Proteomes" id="UP000030706"/>
    </source>
</evidence>
<evidence type="ECO:0000256" key="2">
    <source>
        <dbReference type="SAM" id="Phobius"/>
    </source>
</evidence>
<feature type="compositionally biased region" description="Basic and acidic residues" evidence="1">
    <location>
        <begin position="318"/>
        <end position="331"/>
    </location>
</feature>
<feature type="transmembrane region" description="Helical" evidence="2">
    <location>
        <begin position="248"/>
        <end position="271"/>
    </location>
</feature>
<dbReference type="AlphaFoldDB" id="A0A074Y1G5"/>
<dbReference type="Proteomes" id="UP000030706">
    <property type="component" value="Unassembled WGS sequence"/>
</dbReference>
<evidence type="ECO:0000313" key="4">
    <source>
        <dbReference type="EMBL" id="KEQ80746.1"/>
    </source>
</evidence>
<feature type="signal peptide" evidence="3">
    <location>
        <begin position="1"/>
        <end position="19"/>
    </location>
</feature>
<sequence>MFLTYIILFFLSLVGDALGQITAAPSYPILADPWHSRVGLLIQKRAAVTWCDSSSKFYCFLPAACVSGRDGFIGCCTAIGTTCAPRTECIDYTSGLPTPCDYVTGSCVYCSDSNLPFCTTQYRDNKYVLGCGTEHLTTTYTNTGTDTKSAILAFPTAVALPTSIASALSTTSSSSTPSAAPSSTSLATKTSSANDPEAPSSQPSGELSVSPSLLASSTTSPTSPSKAIDTSASTLAASNSSMASSRGLIIGVVIGAAAGSIILLSVIFILWKCWKRRRAAGGRSSKEESNKAGYSLGTNEDSVTEHNNGPHGVAGEQVDSHGPGELEEELRRATERMPGVEHAYSATPGLGSSVQHENHQPYSPEDVRGAAEAPADAPVWPSPNPTTMTSPTPSNSSLWMVSPAIGTPRAPSQYTAYKPFTPSSDYSNNGQPPSSLPRSRYGGGDVTQESPLAELEAHEVGRAQ</sequence>
<dbReference type="RefSeq" id="XP_029756933.1">
    <property type="nucleotide sequence ID" value="XM_029908975.1"/>
</dbReference>
<gene>
    <name evidence="4" type="ORF">M438DRAFT_385650</name>
</gene>
<feature type="compositionally biased region" description="Low complexity" evidence="1">
    <location>
        <begin position="170"/>
        <end position="193"/>
    </location>
</feature>
<feature type="compositionally biased region" description="Low complexity" evidence="1">
    <location>
        <begin position="207"/>
        <end position="228"/>
    </location>
</feature>
<name>A0A074Y1G5_AURPU</name>
<proteinExistence type="predicted"/>
<feature type="region of interest" description="Disordered" evidence="1">
    <location>
        <begin position="343"/>
        <end position="464"/>
    </location>
</feature>
<dbReference type="EMBL" id="KL584996">
    <property type="protein sequence ID" value="KEQ80746.1"/>
    <property type="molecule type" value="Genomic_DNA"/>
</dbReference>
<accession>A0A074Y1G5</accession>